<protein>
    <submittedName>
        <fullName evidence="1">Uncharacterized protein</fullName>
    </submittedName>
</protein>
<name>A0A7R9WVY0_9STRA</name>
<organism evidence="1">
    <name type="scientific">Craspedostauros australis</name>
    <dbReference type="NCBI Taxonomy" id="1486917"/>
    <lineage>
        <taxon>Eukaryota</taxon>
        <taxon>Sar</taxon>
        <taxon>Stramenopiles</taxon>
        <taxon>Ochrophyta</taxon>
        <taxon>Bacillariophyta</taxon>
        <taxon>Bacillariophyceae</taxon>
        <taxon>Bacillariophycidae</taxon>
        <taxon>Naviculales</taxon>
        <taxon>Naviculaceae</taxon>
        <taxon>Craspedostauros</taxon>
    </lineage>
</organism>
<dbReference type="EMBL" id="HBEF01011332">
    <property type="protein sequence ID" value="CAD8335046.1"/>
    <property type="molecule type" value="Transcribed_RNA"/>
</dbReference>
<evidence type="ECO:0000313" key="1">
    <source>
        <dbReference type="EMBL" id="CAD8335046.1"/>
    </source>
</evidence>
<gene>
    <name evidence="1" type="ORF">CAUS1442_LOCUS7151</name>
</gene>
<proteinExistence type="predicted"/>
<dbReference type="AlphaFoldDB" id="A0A7R9WVY0"/>
<reference evidence="1" key="1">
    <citation type="submission" date="2021-01" db="EMBL/GenBank/DDBJ databases">
        <authorList>
            <person name="Corre E."/>
            <person name="Pelletier E."/>
            <person name="Niang G."/>
            <person name="Scheremetjew M."/>
            <person name="Finn R."/>
            <person name="Kale V."/>
            <person name="Holt S."/>
            <person name="Cochrane G."/>
            <person name="Meng A."/>
            <person name="Brown T."/>
            <person name="Cohen L."/>
        </authorList>
    </citation>
    <scope>NUCLEOTIDE SEQUENCE</scope>
    <source>
        <strain evidence="1">CCMP3328</strain>
    </source>
</reference>
<sequence length="115" mass="13117">MLGELETVGDCWWSDVALSIGLGSVMRRKSTQRIAYPWTLQTEEKVIPCTKRIGNGASRPSRRCHYALSARKAGRCTNHEQGKTWLETMFICDRRIDLALSIIPRQLAHLPLFFV</sequence>
<accession>A0A7R9WVY0</accession>